<evidence type="ECO:0000256" key="2">
    <source>
        <dbReference type="PIRSR" id="PIRSR613078-1"/>
    </source>
</evidence>
<dbReference type="GO" id="GO:0004331">
    <property type="term" value="F:fructose-2,6-bisphosphate 2-phosphatase activity"/>
    <property type="evidence" value="ECO:0007669"/>
    <property type="project" value="TreeGrafter"/>
</dbReference>
<dbReference type="AlphaFoldDB" id="A0A7M1XJU2"/>
<protein>
    <submittedName>
        <fullName evidence="4">Histidine phosphatase family protein</fullName>
    </submittedName>
</protein>
<accession>A0A7M1XJU2</accession>
<proteinExistence type="predicted"/>
<feature type="binding site" evidence="3">
    <location>
        <begin position="8"/>
        <end position="15"/>
    </location>
    <ligand>
        <name>substrate</name>
    </ligand>
</feature>
<feature type="binding site" evidence="3">
    <location>
        <position position="58"/>
    </location>
    <ligand>
        <name>substrate</name>
    </ligand>
</feature>
<name>A0A7M1XJU2_9SPIR</name>
<sequence>MIRILFTRHGQTDWNVAMKIQGQIEIPLNETGISQAKELHDRLLNEKIDLVFSSPLSRALDTAKIAIGNRNIPLLVDERLLEEYYGDLEGASRLDNPVYTKQRNSFFKRYPNGESYLDVYARIYSFFHDLKEKYDGKVDTVLIVAHGGMSRVVNCYFQDMENEDFPKYGIHNCQVVEYILK</sequence>
<feature type="binding site" evidence="3">
    <location>
        <begin position="82"/>
        <end position="85"/>
    </location>
    <ligand>
        <name>substrate</name>
    </ligand>
</feature>
<dbReference type="GO" id="GO:0043456">
    <property type="term" value="P:regulation of pentose-phosphate shunt"/>
    <property type="evidence" value="ECO:0007669"/>
    <property type="project" value="TreeGrafter"/>
</dbReference>
<organism evidence="4 5">
    <name type="scientific">Treponema rectale</name>
    <dbReference type="NCBI Taxonomy" id="744512"/>
    <lineage>
        <taxon>Bacteria</taxon>
        <taxon>Pseudomonadati</taxon>
        <taxon>Spirochaetota</taxon>
        <taxon>Spirochaetia</taxon>
        <taxon>Spirochaetales</taxon>
        <taxon>Treponemataceae</taxon>
        <taxon>Treponema</taxon>
    </lineage>
</organism>
<evidence type="ECO:0000313" key="4">
    <source>
        <dbReference type="EMBL" id="QOS39051.1"/>
    </source>
</evidence>
<dbReference type="EMBL" id="CP031517">
    <property type="protein sequence ID" value="QOS39051.1"/>
    <property type="molecule type" value="Genomic_DNA"/>
</dbReference>
<evidence type="ECO:0000256" key="3">
    <source>
        <dbReference type="PIRSR" id="PIRSR613078-2"/>
    </source>
</evidence>
<dbReference type="KEGG" id="trc:DYE49_00720"/>
<gene>
    <name evidence="4" type="ORF">DYE49_00720</name>
</gene>
<reference evidence="4 5" key="1">
    <citation type="submission" date="2018-08" db="EMBL/GenBank/DDBJ databases">
        <title>The first complete genome of Treponema rectale (CHPAT), a commensal spirochete of the bovine rectum.</title>
        <authorList>
            <person name="Staton G.J."/>
            <person name="Clegg S.R."/>
            <person name="Carter S.D."/>
            <person name="Radford A.D."/>
            <person name="Darby A."/>
            <person name="Hall N."/>
            <person name="Birtles R.J."/>
            <person name="Evans N.J."/>
        </authorList>
    </citation>
    <scope>NUCLEOTIDE SEQUENCE [LARGE SCALE GENOMIC DNA]</scope>
    <source>
        <strain evidence="4 5">CHPA</strain>
    </source>
</reference>
<dbReference type="SUPFAM" id="SSF53254">
    <property type="entry name" value="Phosphoglycerate mutase-like"/>
    <property type="match status" value="1"/>
</dbReference>
<dbReference type="PIRSF" id="PIRSF000709">
    <property type="entry name" value="6PFK_2-Ptase"/>
    <property type="match status" value="1"/>
</dbReference>
<dbReference type="InterPro" id="IPR029033">
    <property type="entry name" value="His_PPase_superfam"/>
</dbReference>
<feature type="active site" description="Proton donor/acceptor" evidence="2">
    <location>
        <position position="82"/>
    </location>
</feature>
<dbReference type="Pfam" id="PF00300">
    <property type="entry name" value="His_Phos_1"/>
    <property type="match status" value="1"/>
</dbReference>
<evidence type="ECO:0000313" key="5">
    <source>
        <dbReference type="Proteomes" id="UP000593591"/>
    </source>
</evidence>
<feature type="active site" description="Tele-phosphohistidine intermediate" evidence="2">
    <location>
        <position position="9"/>
    </location>
</feature>
<dbReference type="GO" id="GO:0005829">
    <property type="term" value="C:cytosol"/>
    <property type="evidence" value="ECO:0007669"/>
    <property type="project" value="TreeGrafter"/>
</dbReference>
<dbReference type="PANTHER" id="PTHR46517:SF1">
    <property type="entry name" value="FRUCTOSE-2,6-BISPHOSPHATASE TIGAR"/>
    <property type="match status" value="1"/>
</dbReference>
<dbReference type="GO" id="GO:0045820">
    <property type="term" value="P:negative regulation of glycolytic process"/>
    <property type="evidence" value="ECO:0007669"/>
    <property type="project" value="TreeGrafter"/>
</dbReference>
<dbReference type="Proteomes" id="UP000593591">
    <property type="component" value="Chromosome"/>
</dbReference>
<dbReference type="PANTHER" id="PTHR46517">
    <property type="entry name" value="FRUCTOSE-2,6-BISPHOSPHATASE TIGAR"/>
    <property type="match status" value="1"/>
</dbReference>
<dbReference type="CDD" id="cd07067">
    <property type="entry name" value="HP_PGM_like"/>
    <property type="match status" value="1"/>
</dbReference>
<keyword evidence="1" id="KW-0378">Hydrolase</keyword>
<dbReference type="SMART" id="SM00855">
    <property type="entry name" value="PGAM"/>
    <property type="match status" value="1"/>
</dbReference>
<dbReference type="InterPro" id="IPR051695">
    <property type="entry name" value="Phosphoglycerate_Mutase"/>
</dbReference>
<dbReference type="InterPro" id="IPR013078">
    <property type="entry name" value="His_Pase_superF_clade-1"/>
</dbReference>
<evidence type="ECO:0000256" key="1">
    <source>
        <dbReference type="ARBA" id="ARBA00022801"/>
    </source>
</evidence>
<dbReference type="Gene3D" id="3.40.50.1240">
    <property type="entry name" value="Phosphoglycerate mutase-like"/>
    <property type="match status" value="1"/>
</dbReference>